<feature type="transmembrane region" description="Helical" evidence="17">
    <location>
        <begin position="419"/>
        <end position="441"/>
    </location>
</feature>
<sequence length="612" mass="65357">MNYKETAASILTLIGGKENVSHLEHCSTRLRFTLKNNDLVETEKLEEVDGVIGVRQNVQCQVIIGNDVVEVYDEMKALLGELPQDDGPKEKQKWGAVLLDFVISIFQPLIPAIAGGGVLKSLLLLASVTGVISDQSQTYQILNLIGGAPLYFLPILVAMTTANKLKVNQLVAVSAVGALILPDLTTMLAEGTNFLGFGVTNIAYASQVFPAILTVLFYAQVEKLFTKYSPKPIRIFFVPMMSLLITVPVALLILGPLGYNVGTVFSTVIIWLYTHFGWVATGVLAAILPFMVVTGMHKAMIPYAVSSMSEIGAELLYLPASLAHNIAESGACFAVSIRTKDQKLRSIAVSAGISALFGITEPALYGVTILNKRVLYSVMFSSLVGGSFAGIMAIKAFALVGPGLASITMFVDKANPMNLIWAFVTLGISFVAGFLSVLFVYKDEVALEEADGMEIISGAGTEQLVSPVAGKVISLTEVNDDVFSSGLIGDGLAIIPEDTILVAPEAGEITMVFETKHALGLKMSNGAEILFHIGLNTVQLGGEGFEAFVKVGDKVIKGQKLIAFDLAKIKDAGFDPTIVCVVTNKEAYQVNASHHSEMVTNQTDILSIAPII</sequence>
<comment type="catalytic activity">
    <reaction evidence="13">
        <text>N(pros)-phospho-L-histidyl-[protein](out) + sucrose = sucrose 6(G)-phosphate(in) + L-histidyl-[protein]</text>
        <dbReference type="Rhea" id="RHEA:49236"/>
        <dbReference type="Rhea" id="RHEA-COMP:9745"/>
        <dbReference type="Rhea" id="RHEA-COMP:9746"/>
        <dbReference type="ChEBI" id="CHEBI:17992"/>
        <dbReference type="ChEBI" id="CHEBI:29979"/>
        <dbReference type="ChEBI" id="CHEBI:64837"/>
        <dbReference type="ChEBI" id="CHEBI:91002"/>
        <dbReference type="EC" id="2.7.1.211"/>
    </reaction>
</comment>
<name>A0A1E5GMV2_9ENTE</name>
<dbReference type="PROSITE" id="PS51103">
    <property type="entry name" value="PTS_EIIC_TYPE_1"/>
    <property type="match status" value="1"/>
</dbReference>
<dbReference type="FunFam" id="2.70.70.10:FF:000001">
    <property type="entry name" value="PTS system glucose-specific IIA component"/>
    <property type="match status" value="1"/>
</dbReference>
<dbReference type="InterPro" id="IPR001996">
    <property type="entry name" value="PTS_IIB_1"/>
</dbReference>
<feature type="transmembrane region" description="Helical" evidence="17">
    <location>
        <begin position="347"/>
        <end position="368"/>
    </location>
</feature>
<keyword evidence="5" id="KW-0808">Transferase</keyword>
<feature type="transmembrane region" description="Helical" evidence="17">
    <location>
        <begin position="233"/>
        <end position="257"/>
    </location>
</feature>
<evidence type="ECO:0000256" key="10">
    <source>
        <dbReference type="ARBA" id="ARBA00023136"/>
    </source>
</evidence>
<evidence type="ECO:0000256" key="15">
    <source>
        <dbReference type="ARBA" id="ARBA00081008"/>
    </source>
</evidence>
<keyword evidence="9 17" id="KW-1133">Transmembrane helix</keyword>
<feature type="transmembrane region" description="Helical" evidence="17">
    <location>
        <begin position="269"/>
        <end position="293"/>
    </location>
</feature>
<keyword evidence="22" id="KW-1185">Reference proteome</keyword>
<keyword evidence="8" id="KW-0418">Kinase</keyword>
<evidence type="ECO:0000256" key="14">
    <source>
        <dbReference type="ARBA" id="ARBA00074554"/>
    </source>
</evidence>
<dbReference type="EMBL" id="MIJZ01000001">
    <property type="protein sequence ID" value="OEG14039.1"/>
    <property type="molecule type" value="Genomic_DNA"/>
</dbReference>
<evidence type="ECO:0000256" key="6">
    <source>
        <dbReference type="ARBA" id="ARBA00022683"/>
    </source>
</evidence>
<evidence type="ECO:0000256" key="5">
    <source>
        <dbReference type="ARBA" id="ARBA00022679"/>
    </source>
</evidence>
<proteinExistence type="predicted"/>
<dbReference type="GO" id="GO:0090589">
    <property type="term" value="F:protein-phosphocysteine-trehalose phosphotransferase system transporter activity"/>
    <property type="evidence" value="ECO:0007669"/>
    <property type="project" value="TreeGrafter"/>
</dbReference>
<keyword evidence="4" id="KW-0762">Sugar transport</keyword>
<evidence type="ECO:0000256" key="12">
    <source>
        <dbReference type="ARBA" id="ARBA00045139"/>
    </source>
</evidence>
<dbReference type="AlphaFoldDB" id="A0A1E5GMV2"/>
<dbReference type="NCBIfam" id="TIGR01995">
    <property type="entry name" value="PTS-II-ABC-beta"/>
    <property type="match status" value="1"/>
</dbReference>
<dbReference type="PANTHER" id="PTHR30175:SF1">
    <property type="entry name" value="PTS SYSTEM ARBUTIN-, CELLOBIOSE-, AND SALICIN-SPECIFIC EIIBC COMPONENT-RELATED"/>
    <property type="match status" value="1"/>
</dbReference>
<dbReference type="CDD" id="cd00212">
    <property type="entry name" value="PTS_IIB_glc"/>
    <property type="match status" value="1"/>
</dbReference>
<evidence type="ECO:0000256" key="4">
    <source>
        <dbReference type="ARBA" id="ARBA00022597"/>
    </source>
</evidence>
<dbReference type="InterPro" id="IPR036878">
    <property type="entry name" value="Glu_permease_IIB"/>
</dbReference>
<dbReference type="PROSITE" id="PS51098">
    <property type="entry name" value="PTS_EIIB_TYPE_1"/>
    <property type="match status" value="1"/>
</dbReference>
<dbReference type="InterPro" id="IPR011055">
    <property type="entry name" value="Dup_hybrid_motif"/>
</dbReference>
<dbReference type="InterPro" id="IPR011297">
    <property type="entry name" value="PTS_IIABC_b_glu"/>
</dbReference>
<evidence type="ECO:0000259" key="18">
    <source>
        <dbReference type="PROSITE" id="PS51093"/>
    </source>
</evidence>
<keyword evidence="10 17" id="KW-0472">Membrane</keyword>
<dbReference type="Proteomes" id="UP000094068">
    <property type="component" value="Unassembled WGS sequence"/>
</dbReference>
<reference evidence="22" key="1">
    <citation type="submission" date="2016-09" db="EMBL/GenBank/DDBJ databases">
        <authorList>
            <person name="Gulvik C.A."/>
        </authorList>
    </citation>
    <scope>NUCLEOTIDE SEQUENCE [LARGE SCALE GENOMIC DNA]</scope>
    <source>
        <strain evidence="22">DSM 23328</strain>
    </source>
</reference>
<accession>A0A1E5GMV2</accession>
<feature type="transmembrane region" description="Helical" evidence="17">
    <location>
        <begin position="201"/>
        <end position="221"/>
    </location>
</feature>
<dbReference type="InterPro" id="IPR013013">
    <property type="entry name" value="PTS_EIIC_1"/>
</dbReference>
<keyword evidence="7 17" id="KW-0812">Transmembrane</keyword>
<evidence type="ECO:0000256" key="3">
    <source>
        <dbReference type="ARBA" id="ARBA00022475"/>
    </source>
</evidence>
<dbReference type="Gene3D" id="2.70.70.10">
    <property type="entry name" value="Glucose Permease (Domain IIA)"/>
    <property type="match status" value="1"/>
</dbReference>
<evidence type="ECO:0000256" key="2">
    <source>
        <dbReference type="ARBA" id="ARBA00022448"/>
    </source>
</evidence>
<dbReference type="GO" id="GO:0008982">
    <property type="term" value="F:protein-N(PI)-phosphohistidine-sugar phosphotransferase activity"/>
    <property type="evidence" value="ECO:0007669"/>
    <property type="project" value="InterPro"/>
</dbReference>
<dbReference type="PROSITE" id="PS51093">
    <property type="entry name" value="PTS_EIIA_TYPE_1"/>
    <property type="match status" value="1"/>
</dbReference>
<dbReference type="GO" id="GO:0005886">
    <property type="term" value="C:plasma membrane"/>
    <property type="evidence" value="ECO:0007669"/>
    <property type="project" value="UniProtKB-SubCell"/>
</dbReference>
<dbReference type="GO" id="GO:0009401">
    <property type="term" value="P:phosphoenolpyruvate-dependent sugar phosphotransferase system"/>
    <property type="evidence" value="ECO:0007669"/>
    <property type="project" value="UniProtKB-KW"/>
</dbReference>
<dbReference type="InterPro" id="IPR018113">
    <property type="entry name" value="PTrfase_EIIB_Cys"/>
</dbReference>
<dbReference type="SUPFAM" id="SSF55604">
    <property type="entry name" value="Glucose permease domain IIB"/>
    <property type="match status" value="1"/>
</dbReference>
<evidence type="ECO:0000256" key="16">
    <source>
        <dbReference type="PROSITE-ProRule" id="PRU00421"/>
    </source>
</evidence>
<dbReference type="FunFam" id="3.30.1360.60:FF:000001">
    <property type="entry name" value="PTS system glucose-specific IIBC component PtsG"/>
    <property type="match status" value="1"/>
</dbReference>
<dbReference type="SUPFAM" id="SSF51261">
    <property type="entry name" value="Duplicated hybrid motif"/>
    <property type="match status" value="1"/>
</dbReference>
<evidence type="ECO:0000256" key="7">
    <source>
        <dbReference type="ARBA" id="ARBA00022692"/>
    </source>
</evidence>
<dbReference type="InterPro" id="IPR003352">
    <property type="entry name" value="PTS_EIIC"/>
</dbReference>
<dbReference type="PANTHER" id="PTHR30175">
    <property type="entry name" value="PHOSPHOTRANSFERASE SYSTEM TRANSPORT PROTEIN"/>
    <property type="match status" value="1"/>
</dbReference>
<protein>
    <recommendedName>
        <fullName evidence="14">PTS system sucrose-specific EIIBCA component</fullName>
        <ecNumber evidence="11">2.7.1.211</ecNumber>
    </recommendedName>
    <alternativeName>
        <fullName evidence="15">EIIBCA-Scr</fullName>
    </alternativeName>
</protein>
<feature type="domain" description="PTS EIIC type-1" evidence="20">
    <location>
        <begin position="100"/>
        <end position="454"/>
    </location>
</feature>
<evidence type="ECO:0000256" key="1">
    <source>
        <dbReference type="ARBA" id="ARBA00004651"/>
    </source>
</evidence>
<keyword evidence="6" id="KW-0598">Phosphotransferase system</keyword>
<evidence type="ECO:0000256" key="11">
    <source>
        <dbReference type="ARBA" id="ARBA00044053"/>
    </source>
</evidence>
<evidence type="ECO:0000259" key="19">
    <source>
        <dbReference type="PROSITE" id="PS51098"/>
    </source>
</evidence>
<evidence type="ECO:0000256" key="9">
    <source>
        <dbReference type="ARBA" id="ARBA00022989"/>
    </source>
</evidence>
<dbReference type="Pfam" id="PF02378">
    <property type="entry name" value="PTS_EIIC"/>
    <property type="match status" value="1"/>
</dbReference>
<feature type="transmembrane region" description="Helical" evidence="17">
    <location>
        <begin position="97"/>
        <end position="119"/>
    </location>
</feature>
<feature type="transmembrane region" description="Helical" evidence="17">
    <location>
        <begin position="139"/>
        <end position="158"/>
    </location>
</feature>
<keyword evidence="2" id="KW-0813">Transport</keyword>
<feature type="transmembrane region" description="Helical" evidence="17">
    <location>
        <begin position="170"/>
        <end position="189"/>
    </location>
</feature>
<evidence type="ECO:0000256" key="17">
    <source>
        <dbReference type="SAM" id="Phobius"/>
    </source>
</evidence>
<dbReference type="OrthoDB" id="9769191at2"/>
<feature type="transmembrane region" description="Helical" evidence="17">
    <location>
        <begin position="374"/>
        <end position="398"/>
    </location>
</feature>
<dbReference type="STRING" id="903984.BCR21_03340"/>
<keyword evidence="3" id="KW-1003">Cell membrane</keyword>
<comment type="function">
    <text evidence="12">The phosphoenolpyruvate-dependent sugar phosphotransferase system (sugar PTS), a major carbohydrate active transport system, catalyzes the phosphorylation of incoming sugar substrates concomitantly with their translocation across the cell membrane. This system is involved in sucrose transport.</text>
</comment>
<dbReference type="Pfam" id="PF00367">
    <property type="entry name" value="PTS_EIIB"/>
    <property type="match status" value="1"/>
</dbReference>
<dbReference type="PROSITE" id="PS00371">
    <property type="entry name" value="PTS_EIIA_TYPE_1_HIS"/>
    <property type="match status" value="1"/>
</dbReference>
<dbReference type="RefSeq" id="WP_069645089.1">
    <property type="nucleotide sequence ID" value="NZ_MIJZ01000001.1"/>
</dbReference>
<dbReference type="Gene3D" id="3.30.1360.60">
    <property type="entry name" value="Glucose permease domain IIB"/>
    <property type="match status" value="1"/>
</dbReference>
<dbReference type="GO" id="GO:0016301">
    <property type="term" value="F:kinase activity"/>
    <property type="evidence" value="ECO:0007669"/>
    <property type="project" value="UniProtKB-KW"/>
</dbReference>
<gene>
    <name evidence="21" type="ORF">BCR21_03340</name>
</gene>
<comment type="subcellular location">
    <subcellularLocation>
        <location evidence="1">Cell membrane</location>
        <topology evidence="1">Multi-pass membrane protein</topology>
    </subcellularLocation>
</comment>
<organism evidence="21 22">
    <name type="scientific">Enterococcus ureasiticus</name>
    <dbReference type="NCBI Taxonomy" id="903984"/>
    <lineage>
        <taxon>Bacteria</taxon>
        <taxon>Bacillati</taxon>
        <taxon>Bacillota</taxon>
        <taxon>Bacilli</taxon>
        <taxon>Lactobacillales</taxon>
        <taxon>Enterococcaceae</taxon>
        <taxon>Enterococcus</taxon>
    </lineage>
</organism>
<dbReference type="EC" id="2.7.1.211" evidence="11"/>
<feature type="domain" description="PTS EIIA type-1" evidence="18">
    <location>
        <begin position="480"/>
        <end position="584"/>
    </location>
</feature>
<evidence type="ECO:0000256" key="13">
    <source>
        <dbReference type="ARBA" id="ARBA00048931"/>
    </source>
</evidence>
<dbReference type="PROSITE" id="PS01035">
    <property type="entry name" value="PTS_EIIB_TYPE_1_CYS"/>
    <property type="match status" value="1"/>
</dbReference>
<feature type="active site" description="Phosphocysteine intermediate; for EIIB activity" evidence="16">
    <location>
        <position position="26"/>
    </location>
</feature>
<dbReference type="InterPro" id="IPR001127">
    <property type="entry name" value="PTS_EIIA_1_perm"/>
</dbReference>
<evidence type="ECO:0000313" key="21">
    <source>
        <dbReference type="EMBL" id="OEG14039.1"/>
    </source>
</evidence>
<dbReference type="InterPro" id="IPR050558">
    <property type="entry name" value="PTS_Sugar-Specific_Components"/>
</dbReference>
<evidence type="ECO:0000256" key="8">
    <source>
        <dbReference type="ARBA" id="ARBA00022777"/>
    </source>
</evidence>
<dbReference type="NCBIfam" id="TIGR00830">
    <property type="entry name" value="PTBA"/>
    <property type="match status" value="1"/>
</dbReference>
<evidence type="ECO:0000313" key="22">
    <source>
        <dbReference type="Proteomes" id="UP000094068"/>
    </source>
</evidence>
<dbReference type="GO" id="GO:0015771">
    <property type="term" value="P:trehalose transport"/>
    <property type="evidence" value="ECO:0007669"/>
    <property type="project" value="TreeGrafter"/>
</dbReference>
<evidence type="ECO:0000259" key="20">
    <source>
        <dbReference type="PROSITE" id="PS51103"/>
    </source>
</evidence>
<feature type="domain" description="PTS EIIB type-1" evidence="19">
    <location>
        <begin position="4"/>
        <end position="85"/>
    </location>
</feature>
<comment type="caution">
    <text evidence="21">The sequence shown here is derived from an EMBL/GenBank/DDBJ whole genome shotgun (WGS) entry which is preliminary data.</text>
</comment>
<dbReference type="Pfam" id="PF00358">
    <property type="entry name" value="PTS_EIIA_1"/>
    <property type="match status" value="1"/>
</dbReference>